<dbReference type="STRING" id="568860.SAMN05421811_112231"/>
<dbReference type="SUPFAM" id="SSF88723">
    <property type="entry name" value="PIN domain-like"/>
    <property type="match status" value="1"/>
</dbReference>
<reference evidence="1 2" key="1">
    <citation type="submission" date="2016-10" db="EMBL/GenBank/DDBJ databases">
        <authorList>
            <person name="de Groot N.N."/>
        </authorList>
    </citation>
    <scope>NUCLEOTIDE SEQUENCE [LARGE SCALE GENOMIC DNA]</scope>
    <source>
        <strain evidence="1 2">CGMCC 4.5598</strain>
    </source>
</reference>
<evidence type="ECO:0000313" key="2">
    <source>
        <dbReference type="Proteomes" id="UP000199361"/>
    </source>
</evidence>
<evidence type="ECO:0000313" key="1">
    <source>
        <dbReference type="EMBL" id="SEU35316.1"/>
    </source>
</evidence>
<protein>
    <recommendedName>
        <fullName evidence="3">PIN domain-containing protein</fullName>
    </recommendedName>
</protein>
<accession>A0A1I0L691</accession>
<sequence length="137" mass="15166">MSTGYVLDDLTLHELGRGDFTVVNVVAALDSHAVRISVPALALADAHRGLHADQIDAIHGMIHRLRQVRLEPLTTTEDVLRLSAVSAYLTERLDLAAAHTVATARHLDEPILTVNLKRWEPIQDLLPWTLDVVEITE</sequence>
<dbReference type="Proteomes" id="UP000199361">
    <property type="component" value="Unassembled WGS sequence"/>
</dbReference>
<dbReference type="RefSeq" id="WP_091088915.1">
    <property type="nucleotide sequence ID" value="NZ_FOHX01000012.1"/>
</dbReference>
<keyword evidence="2" id="KW-1185">Reference proteome</keyword>
<dbReference type="InterPro" id="IPR029060">
    <property type="entry name" value="PIN-like_dom_sf"/>
</dbReference>
<organism evidence="1 2">
    <name type="scientific">Nonomuraea wenchangensis</name>
    <dbReference type="NCBI Taxonomy" id="568860"/>
    <lineage>
        <taxon>Bacteria</taxon>
        <taxon>Bacillati</taxon>
        <taxon>Actinomycetota</taxon>
        <taxon>Actinomycetes</taxon>
        <taxon>Streptosporangiales</taxon>
        <taxon>Streptosporangiaceae</taxon>
        <taxon>Nonomuraea</taxon>
    </lineage>
</organism>
<name>A0A1I0L691_9ACTN</name>
<dbReference type="EMBL" id="FOHX01000012">
    <property type="protein sequence ID" value="SEU35316.1"/>
    <property type="molecule type" value="Genomic_DNA"/>
</dbReference>
<proteinExistence type="predicted"/>
<gene>
    <name evidence="1" type="ORF">SAMN05421811_112231</name>
</gene>
<dbReference type="AlphaFoldDB" id="A0A1I0L691"/>
<evidence type="ECO:0008006" key="3">
    <source>
        <dbReference type="Google" id="ProtNLM"/>
    </source>
</evidence>
<dbReference type="OrthoDB" id="4550945at2"/>